<organism evidence="3 4">
    <name type="scientific">Haematococcus lacustris</name>
    <name type="common">Green alga</name>
    <name type="synonym">Haematococcus pluvialis</name>
    <dbReference type="NCBI Taxonomy" id="44745"/>
    <lineage>
        <taxon>Eukaryota</taxon>
        <taxon>Viridiplantae</taxon>
        <taxon>Chlorophyta</taxon>
        <taxon>core chlorophytes</taxon>
        <taxon>Chlorophyceae</taxon>
        <taxon>CS clade</taxon>
        <taxon>Chlamydomonadales</taxon>
        <taxon>Haematococcaceae</taxon>
        <taxon>Haematococcus</taxon>
    </lineage>
</organism>
<keyword evidence="2" id="KW-0472">Membrane</keyword>
<dbReference type="AlphaFoldDB" id="A0A699Z1N7"/>
<feature type="transmembrane region" description="Helical" evidence="2">
    <location>
        <begin position="150"/>
        <end position="170"/>
    </location>
</feature>
<gene>
    <name evidence="3" type="ORF">HaLaN_12272</name>
</gene>
<dbReference type="InterPro" id="IPR050222">
    <property type="entry name" value="MATE_MdtK"/>
</dbReference>
<name>A0A699Z1N7_HAELA</name>
<feature type="transmembrane region" description="Helical" evidence="2">
    <location>
        <begin position="55"/>
        <end position="78"/>
    </location>
</feature>
<comment type="caution">
    <text evidence="3">The sequence shown here is derived from an EMBL/GenBank/DDBJ whole genome shotgun (WGS) entry which is preliminary data.</text>
</comment>
<dbReference type="Proteomes" id="UP000485058">
    <property type="component" value="Unassembled WGS sequence"/>
</dbReference>
<evidence type="ECO:0000256" key="2">
    <source>
        <dbReference type="SAM" id="Phobius"/>
    </source>
</evidence>
<feature type="transmembrane region" description="Helical" evidence="2">
    <location>
        <begin position="12"/>
        <end position="34"/>
    </location>
</feature>
<dbReference type="PANTHER" id="PTHR43298:SF2">
    <property type="entry name" value="FMN_FAD EXPORTER YEEO-RELATED"/>
    <property type="match status" value="1"/>
</dbReference>
<dbReference type="EMBL" id="BLLF01000923">
    <property type="protein sequence ID" value="GFH15941.1"/>
    <property type="molecule type" value="Genomic_DNA"/>
</dbReference>
<keyword evidence="4" id="KW-1185">Reference proteome</keyword>
<sequence>MVGRLGTQQLGAVSVASLVVSFATFLFSFLMFLTTPEIAAAVSKGDKAEDTRTPLYVAMGSAALSLLLNYTFICVFQWGVAGAALAVTLAQASSATALCGLLVAKGMLQLKDLLAPPAWSSVSPLLRRGSVLALRNIISMVFQWGVAGAALAVTLAQASSATALCGLLVAKGMLQLKDLLAPPAWSSVSPLLRRGSVLALRNIISM</sequence>
<evidence type="ECO:0000313" key="4">
    <source>
        <dbReference type="Proteomes" id="UP000485058"/>
    </source>
</evidence>
<dbReference type="GO" id="GO:0005886">
    <property type="term" value="C:plasma membrane"/>
    <property type="evidence" value="ECO:0007669"/>
    <property type="project" value="TreeGrafter"/>
</dbReference>
<evidence type="ECO:0000313" key="3">
    <source>
        <dbReference type="EMBL" id="GFH15941.1"/>
    </source>
</evidence>
<feature type="non-terminal residue" evidence="3">
    <location>
        <position position="206"/>
    </location>
</feature>
<accession>A0A699Z1N7</accession>
<keyword evidence="1" id="KW-0813">Transport</keyword>
<reference evidence="3 4" key="1">
    <citation type="submission" date="2020-02" db="EMBL/GenBank/DDBJ databases">
        <title>Draft genome sequence of Haematococcus lacustris strain NIES-144.</title>
        <authorList>
            <person name="Morimoto D."/>
            <person name="Nakagawa S."/>
            <person name="Yoshida T."/>
            <person name="Sawayama S."/>
        </authorList>
    </citation>
    <scope>NUCLEOTIDE SEQUENCE [LARGE SCALE GENOMIC DNA]</scope>
    <source>
        <strain evidence="3 4">NIES-144</strain>
    </source>
</reference>
<evidence type="ECO:0000256" key="1">
    <source>
        <dbReference type="ARBA" id="ARBA00022448"/>
    </source>
</evidence>
<protein>
    <submittedName>
        <fullName evidence="3">Multidrug and toxic compound extrusion protein</fullName>
    </submittedName>
</protein>
<keyword evidence="2" id="KW-1133">Transmembrane helix</keyword>
<keyword evidence="2" id="KW-0812">Transmembrane</keyword>
<dbReference type="PANTHER" id="PTHR43298">
    <property type="entry name" value="MULTIDRUG RESISTANCE PROTEIN NORM-RELATED"/>
    <property type="match status" value="1"/>
</dbReference>
<proteinExistence type="predicted"/>
<feature type="transmembrane region" description="Helical" evidence="2">
    <location>
        <begin position="84"/>
        <end position="104"/>
    </location>
</feature>